<dbReference type="Gene3D" id="3.90.220.20">
    <property type="entry name" value="DNA methylase specificity domains"/>
    <property type="match status" value="1"/>
</dbReference>
<dbReference type="Pfam" id="PF01420">
    <property type="entry name" value="Methylase_S"/>
    <property type="match status" value="1"/>
</dbReference>
<dbReference type="GO" id="GO:0016787">
    <property type="term" value="F:hydrolase activity"/>
    <property type="evidence" value="ECO:0007669"/>
    <property type="project" value="UniProtKB-KW"/>
</dbReference>
<feature type="non-terminal residue" evidence="5">
    <location>
        <position position="1"/>
    </location>
</feature>
<dbReference type="InterPro" id="IPR044946">
    <property type="entry name" value="Restrct_endonuc_typeI_TRD_sf"/>
</dbReference>
<evidence type="ECO:0000256" key="3">
    <source>
        <dbReference type="ARBA" id="ARBA00023125"/>
    </source>
</evidence>
<name>A0ABU3BBY8_9GAMM</name>
<evidence type="ECO:0000313" key="6">
    <source>
        <dbReference type="Proteomes" id="UP001259982"/>
    </source>
</evidence>
<comment type="caution">
    <text evidence="5">The sequence shown here is derived from an EMBL/GenBank/DDBJ whole genome shotgun (WGS) entry which is preliminary data.</text>
</comment>
<dbReference type="Proteomes" id="UP001259982">
    <property type="component" value="Unassembled WGS sequence"/>
</dbReference>
<gene>
    <name evidence="5" type="ORF">RM531_16015</name>
</gene>
<dbReference type="GO" id="GO:0004519">
    <property type="term" value="F:endonuclease activity"/>
    <property type="evidence" value="ECO:0007669"/>
    <property type="project" value="UniProtKB-KW"/>
</dbReference>
<comment type="similarity">
    <text evidence="1">Belongs to the type-I restriction system S methylase family.</text>
</comment>
<dbReference type="PANTHER" id="PTHR43140:SF1">
    <property type="entry name" value="TYPE I RESTRICTION ENZYME ECOKI SPECIFICITY SUBUNIT"/>
    <property type="match status" value="1"/>
</dbReference>
<reference evidence="5 6" key="1">
    <citation type="submission" date="2023-09" db="EMBL/GenBank/DDBJ databases">
        <authorList>
            <person name="Rey-Velasco X."/>
        </authorList>
    </citation>
    <scope>NUCLEOTIDE SEQUENCE [LARGE SCALE GENOMIC DNA]</scope>
    <source>
        <strain evidence="5 6">P385</strain>
    </source>
</reference>
<proteinExistence type="inferred from homology"/>
<keyword evidence="5" id="KW-0540">Nuclease</keyword>
<dbReference type="RefSeq" id="WP_311660730.1">
    <property type="nucleotide sequence ID" value="NZ_JAVRHY010000044.1"/>
</dbReference>
<dbReference type="InterPro" id="IPR051212">
    <property type="entry name" value="Type-I_RE_S_subunit"/>
</dbReference>
<dbReference type="PANTHER" id="PTHR43140">
    <property type="entry name" value="TYPE-1 RESTRICTION ENZYME ECOKI SPECIFICITY PROTEIN"/>
    <property type="match status" value="1"/>
</dbReference>
<protein>
    <submittedName>
        <fullName evidence="5">Restriction endonuclease subunit S</fullName>
        <ecNumber evidence="5">3.1.21.-</ecNumber>
    </submittedName>
</protein>
<keyword evidence="5" id="KW-0255">Endonuclease</keyword>
<sequence length="93" mass="10580">YCYLTSPFGREQLYRFDNGTAQPNLSSASVRQYLLPLPPIEEQRRIVAKVDDLLRLCGQLEVSLTKAETTRSRLLESMLHKALQATTEELEPA</sequence>
<feature type="domain" description="Type I restriction modification DNA specificity" evidence="4">
    <location>
        <begin position="12"/>
        <end position="61"/>
    </location>
</feature>
<evidence type="ECO:0000256" key="2">
    <source>
        <dbReference type="ARBA" id="ARBA00022747"/>
    </source>
</evidence>
<organism evidence="5 6">
    <name type="scientific">Spectribacter acetivorans</name>
    <dbReference type="NCBI Taxonomy" id="3075603"/>
    <lineage>
        <taxon>Bacteria</taxon>
        <taxon>Pseudomonadati</taxon>
        <taxon>Pseudomonadota</taxon>
        <taxon>Gammaproteobacteria</taxon>
        <taxon>Salinisphaerales</taxon>
        <taxon>Salinisphaeraceae</taxon>
        <taxon>Spectribacter</taxon>
    </lineage>
</organism>
<keyword evidence="3" id="KW-0238">DNA-binding</keyword>
<accession>A0ABU3BBY8</accession>
<evidence type="ECO:0000313" key="5">
    <source>
        <dbReference type="EMBL" id="MDT0619975.1"/>
    </source>
</evidence>
<evidence type="ECO:0000259" key="4">
    <source>
        <dbReference type="Pfam" id="PF01420"/>
    </source>
</evidence>
<keyword evidence="2" id="KW-0680">Restriction system</keyword>
<dbReference type="InterPro" id="IPR000055">
    <property type="entry name" value="Restrct_endonuc_typeI_TRD"/>
</dbReference>
<dbReference type="EMBL" id="JAVRHY010000044">
    <property type="protein sequence ID" value="MDT0619975.1"/>
    <property type="molecule type" value="Genomic_DNA"/>
</dbReference>
<keyword evidence="5" id="KW-0378">Hydrolase</keyword>
<dbReference type="EC" id="3.1.21.-" evidence="5"/>
<keyword evidence="6" id="KW-1185">Reference proteome</keyword>
<evidence type="ECO:0000256" key="1">
    <source>
        <dbReference type="ARBA" id="ARBA00010923"/>
    </source>
</evidence>
<dbReference type="SUPFAM" id="SSF116734">
    <property type="entry name" value="DNA methylase specificity domain"/>
    <property type="match status" value="1"/>
</dbReference>